<keyword evidence="2 3" id="KW-0663">Pyridoxal phosphate</keyword>
<evidence type="ECO:0000256" key="4">
    <source>
        <dbReference type="RuleBase" id="RU362118"/>
    </source>
</evidence>
<dbReference type="NCBIfam" id="NF005455">
    <property type="entry name" value="PRK07049.1"/>
    <property type="match status" value="1"/>
</dbReference>
<evidence type="ECO:0000256" key="3">
    <source>
        <dbReference type="PIRSR" id="PIRSR001434-2"/>
    </source>
</evidence>
<evidence type="ECO:0000313" key="6">
    <source>
        <dbReference type="Proteomes" id="UP000294547"/>
    </source>
</evidence>
<evidence type="ECO:0000256" key="2">
    <source>
        <dbReference type="ARBA" id="ARBA00022898"/>
    </source>
</evidence>
<dbReference type="GO" id="GO:0030170">
    <property type="term" value="F:pyridoxal phosphate binding"/>
    <property type="evidence" value="ECO:0007669"/>
    <property type="project" value="InterPro"/>
</dbReference>
<dbReference type="PANTHER" id="PTHR11808">
    <property type="entry name" value="TRANS-SULFURATION ENZYME FAMILY MEMBER"/>
    <property type="match status" value="1"/>
</dbReference>
<dbReference type="OrthoDB" id="9805807at2"/>
<organism evidence="5 6">
    <name type="scientific">Oharaeibacter diazotrophicus</name>
    <dbReference type="NCBI Taxonomy" id="1920512"/>
    <lineage>
        <taxon>Bacteria</taxon>
        <taxon>Pseudomonadati</taxon>
        <taxon>Pseudomonadota</taxon>
        <taxon>Alphaproteobacteria</taxon>
        <taxon>Hyphomicrobiales</taxon>
        <taxon>Pleomorphomonadaceae</taxon>
        <taxon>Oharaeibacter</taxon>
    </lineage>
</organism>
<dbReference type="InterPro" id="IPR015421">
    <property type="entry name" value="PyrdxlP-dep_Trfase_major"/>
</dbReference>
<reference evidence="5 6" key="1">
    <citation type="submission" date="2019-03" db="EMBL/GenBank/DDBJ databases">
        <title>Genomic Encyclopedia of Type Strains, Phase IV (KMG-IV): sequencing the most valuable type-strain genomes for metagenomic binning, comparative biology and taxonomic classification.</title>
        <authorList>
            <person name="Goeker M."/>
        </authorList>
    </citation>
    <scope>NUCLEOTIDE SEQUENCE [LARGE SCALE GENOMIC DNA]</scope>
    <source>
        <strain evidence="5 6">DSM 102969</strain>
    </source>
</reference>
<sequence length="420" mass="43837">MSADLPNDRAPSAETLAISAGYDPASARGAAKPPVYLTSTFVYPSAAAAKDLHVAFFDGVDAGAAPGFIYARLGHPNLDMIEARVAALDGAEDAACFASGMAAITTTLLALLAPGDGILHTRPLYGGTDALIYGELARLGFPAFGILDAVDPAEVDRAVDAALAAGPVGVIWVESPANPTATIADLALIAAAADRIAARQGRRPPIVVDNTFLGPLASNPLRHGADLVMTSLTKYAAGHSDLLAGGISGSAALVRRLKQARTLFGTPLDAHSCWLLLRSLETLALRTARAFANARAIAEYLRGHPKVRSVTWLGFLAEGTPARAAFERQYRGTGSTFSFKIAGGEAEAFRMLDRLKVMRMAVSLGGTETLICHSASTTHYAVPKARREAVGVDDSTLRISVGIEDPADLLADLEQALEAI</sequence>
<evidence type="ECO:0000256" key="1">
    <source>
        <dbReference type="ARBA" id="ARBA00001933"/>
    </source>
</evidence>
<dbReference type="GO" id="GO:0019346">
    <property type="term" value="P:transsulfuration"/>
    <property type="evidence" value="ECO:0007669"/>
    <property type="project" value="InterPro"/>
</dbReference>
<name>A0A4R6RM50_9HYPH</name>
<dbReference type="InterPro" id="IPR015424">
    <property type="entry name" value="PyrdxlP-dep_Trfase"/>
</dbReference>
<dbReference type="InterPro" id="IPR015422">
    <property type="entry name" value="PyrdxlP-dep_Trfase_small"/>
</dbReference>
<accession>A0A4R6RM50</accession>
<dbReference type="Proteomes" id="UP000294547">
    <property type="component" value="Unassembled WGS sequence"/>
</dbReference>
<dbReference type="PIRSF" id="PIRSF001434">
    <property type="entry name" value="CGS"/>
    <property type="match status" value="1"/>
</dbReference>
<dbReference type="Pfam" id="PF01053">
    <property type="entry name" value="Cys_Met_Meta_PP"/>
    <property type="match status" value="1"/>
</dbReference>
<dbReference type="SUPFAM" id="SSF53383">
    <property type="entry name" value="PLP-dependent transferases"/>
    <property type="match status" value="1"/>
</dbReference>
<dbReference type="Gene3D" id="3.90.1150.10">
    <property type="entry name" value="Aspartate Aminotransferase, domain 1"/>
    <property type="match status" value="1"/>
</dbReference>
<evidence type="ECO:0000313" key="5">
    <source>
        <dbReference type="EMBL" id="TDP87077.1"/>
    </source>
</evidence>
<dbReference type="FunFam" id="3.40.640.10:FF:000046">
    <property type="entry name" value="Cystathionine gamma-lyase"/>
    <property type="match status" value="1"/>
</dbReference>
<dbReference type="GO" id="GO:0016846">
    <property type="term" value="F:carbon-sulfur lyase activity"/>
    <property type="evidence" value="ECO:0007669"/>
    <property type="project" value="TreeGrafter"/>
</dbReference>
<dbReference type="Gene3D" id="3.40.640.10">
    <property type="entry name" value="Type I PLP-dependent aspartate aminotransferase-like (Major domain)"/>
    <property type="match status" value="1"/>
</dbReference>
<dbReference type="PANTHER" id="PTHR11808:SF86">
    <property type="entry name" value="METHIONINE GAMMA-LYASE"/>
    <property type="match status" value="1"/>
</dbReference>
<proteinExistence type="inferred from homology"/>
<comment type="caution">
    <text evidence="5">The sequence shown here is derived from an EMBL/GenBank/DDBJ whole genome shotgun (WGS) entry which is preliminary data.</text>
</comment>
<dbReference type="EMBL" id="SNXY01000006">
    <property type="protein sequence ID" value="TDP87077.1"/>
    <property type="molecule type" value="Genomic_DNA"/>
</dbReference>
<keyword evidence="6" id="KW-1185">Reference proteome</keyword>
<dbReference type="RefSeq" id="WP_126536075.1">
    <property type="nucleotide sequence ID" value="NZ_BSPM01000008.1"/>
</dbReference>
<feature type="modified residue" description="N6-(pyridoxal phosphate)lysine" evidence="3">
    <location>
        <position position="234"/>
    </location>
</feature>
<dbReference type="GO" id="GO:0005737">
    <property type="term" value="C:cytoplasm"/>
    <property type="evidence" value="ECO:0007669"/>
    <property type="project" value="TreeGrafter"/>
</dbReference>
<comment type="cofactor">
    <cofactor evidence="1 4">
        <name>pyridoxal 5'-phosphate</name>
        <dbReference type="ChEBI" id="CHEBI:597326"/>
    </cofactor>
</comment>
<dbReference type="AlphaFoldDB" id="A0A4R6RM50"/>
<dbReference type="InterPro" id="IPR000277">
    <property type="entry name" value="Cys/Met-Metab_PyrdxlP-dep_enz"/>
</dbReference>
<keyword evidence="5" id="KW-0456">Lyase</keyword>
<protein>
    <submittedName>
        <fullName evidence="5">Cystathionine gamma-synthase/methionine-gamma-lyase</fullName>
    </submittedName>
</protein>
<comment type="similarity">
    <text evidence="4">Belongs to the trans-sulfuration enzymes family.</text>
</comment>
<gene>
    <name evidence="5" type="ORF">EDD54_0963</name>
</gene>